<proteinExistence type="predicted"/>
<name>A0ACC2EXK3_DIPCM</name>
<dbReference type="Proteomes" id="UP001162992">
    <property type="component" value="Chromosome 1"/>
</dbReference>
<reference evidence="2" key="1">
    <citation type="journal article" date="2024" name="Proc. Natl. Acad. Sci. U.S.A.">
        <title>Extraordinary preservation of gene collinearity over three hundred million years revealed in homosporous lycophytes.</title>
        <authorList>
            <person name="Li C."/>
            <person name="Wickell D."/>
            <person name="Kuo L.Y."/>
            <person name="Chen X."/>
            <person name="Nie B."/>
            <person name="Liao X."/>
            <person name="Peng D."/>
            <person name="Ji J."/>
            <person name="Jenkins J."/>
            <person name="Williams M."/>
            <person name="Shu S."/>
            <person name="Plott C."/>
            <person name="Barry K."/>
            <person name="Rajasekar S."/>
            <person name="Grimwood J."/>
            <person name="Han X."/>
            <person name="Sun S."/>
            <person name="Hou Z."/>
            <person name="He W."/>
            <person name="Dai G."/>
            <person name="Sun C."/>
            <person name="Schmutz J."/>
            <person name="Leebens-Mack J.H."/>
            <person name="Li F.W."/>
            <person name="Wang L."/>
        </authorList>
    </citation>
    <scope>NUCLEOTIDE SEQUENCE [LARGE SCALE GENOMIC DNA]</scope>
    <source>
        <strain evidence="2">cv. PW_Plant_1</strain>
    </source>
</reference>
<sequence>MEIVRTQSQEVSAQTFGTSNINVPLVIRCMSKLTVCASHFVRRRDFTVNRFLADLLEIKVPASKTPRNGVASKNVTVDSSTGVCARIFYPCSEGKVYTKHPDATKKQLPVVFYFHGGGFTFLSPNFLLYDNFCRDLARDMPCIVISVHYRRSPEHRYPIAYDDSYAALKWLQSTDQIHDLPCTADLSRCVLMGDSAGGNIVHHIGCKAAMEDLKPLSIRGHVLIQPFFGGQERTPSEILLVNAPIVSSEQADWHWKAYLPPNADRDHPACNIFGPRAADISGISLPPTLVTVGELDILQDWQLRYVNGLQKAGKEVDKIFYEGGIHGFHLLAHDKLAKQFRSDVFDFIQEHCQF</sequence>
<gene>
    <name evidence="1" type="ORF">O6H91_01G156100</name>
</gene>
<evidence type="ECO:0000313" key="1">
    <source>
        <dbReference type="EMBL" id="KAJ7571233.1"/>
    </source>
</evidence>
<protein>
    <submittedName>
        <fullName evidence="1">Uncharacterized protein</fullName>
    </submittedName>
</protein>
<accession>A0ACC2EXK3</accession>
<comment type="caution">
    <text evidence="1">The sequence shown here is derived from an EMBL/GenBank/DDBJ whole genome shotgun (WGS) entry which is preliminary data.</text>
</comment>
<keyword evidence="2" id="KW-1185">Reference proteome</keyword>
<organism evidence="1 2">
    <name type="scientific">Diphasiastrum complanatum</name>
    <name type="common">Issler's clubmoss</name>
    <name type="synonym">Lycopodium complanatum</name>
    <dbReference type="NCBI Taxonomy" id="34168"/>
    <lineage>
        <taxon>Eukaryota</taxon>
        <taxon>Viridiplantae</taxon>
        <taxon>Streptophyta</taxon>
        <taxon>Embryophyta</taxon>
        <taxon>Tracheophyta</taxon>
        <taxon>Lycopodiopsida</taxon>
        <taxon>Lycopodiales</taxon>
        <taxon>Lycopodiaceae</taxon>
        <taxon>Lycopodioideae</taxon>
        <taxon>Diphasiastrum</taxon>
    </lineage>
</organism>
<evidence type="ECO:0000313" key="2">
    <source>
        <dbReference type="Proteomes" id="UP001162992"/>
    </source>
</evidence>
<dbReference type="EMBL" id="CM055092">
    <property type="protein sequence ID" value="KAJ7571233.1"/>
    <property type="molecule type" value="Genomic_DNA"/>
</dbReference>